<keyword evidence="4" id="KW-1185">Reference proteome</keyword>
<evidence type="ECO:0000256" key="1">
    <source>
        <dbReference type="SAM" id="Phobius"/>
    </source>
</evidence>
<name>A0A369LZM4_9ACTN</name>
<keyword evidence="1" id="KW-0472">Membrane</keyword>
<feature type="transmembrane region" description="Helical" evidence="1">
    <location>
        <begin position="384"/>
        <end position="405"/>
    </location>
</feature>
<evidence type="ECO:0000313" key="3">
    <source>
        <dbReference type="EMBL" id="RDB63645.1"/>
    </source>
</evidence>
<dbReference type="Proteomes" id="UP000254000">
    <property type="component" value="Unassembled WGS sequence"/>
</dbReference>
<dbReference type="EMBL" id="PPTS01000007">
    <property type="protein sequence ID" value="RDB63645.1"/>
    <property type="molecule type" value="Genomic_DNA"/>
</dbReference>
<accession>A0A369LZM4</accession>
<dbReference type="Gene3D" id="3.40.50.1110">
    <property type="entry name" value="SGNH hydrolase"/>
    <property type="match status" value="1"/>
</dbReference>
<evidence type="ECO:0000313" key="4">
    <source>
        <dbReference type="Proteomes" id="UP000254000"/>
    </source>
</evidence>
<organism evidence="3 4">
    <name type="scientific">Gordonibacter pamelaeae</name>
    <dbReference type="NCBI Taxonomy" id="471189"/>
    <lineage>
        <taxon>Bacteria</taxon>
        <taxon>Bacillati</taxon>
        <taxon>Actinomycetota</taxon>
        <taxon>Coriobacteriia</taxon>
        <taxon>Eggerthellales</taxon>
        <taxon>Eggerthellaceae</taxon>
        <taxon>Gordonibacter</taxon>
    </lineage>
</organism>
<proteinExistence type="predicted"/>
<dbReference type="AlphaFoldDB" id="A0A369LZM4"/>
<feature type="domain" description="SGNH hydrolase-type esterase" evidence="2">
    <location>
        <begin position="26"/>
        <end position="335"/>
    </location>
</feature>
<comment type="caution">
    <text evidence="3">The sequence shown here is derived from an EMBL/GenBank/DDBJ whole genome shotgun (WGS) entry which is preliminary data.</text>
</comment>
<reference evidence="3 4" key="1">
    <citation type="journal article" date="2018" name="Elife">
        <title>Discovery and characterization of a prevalent human gut bacterial enzyme sufficient for the inactivation of a family of plant toxins.</title>
        <authorList>
            <person name="Koppel N."/>
            <person name="Bisanz J.E."/>
            <person name="Pandelia M.E."/>
            <person name="Turnbaugh P.J."/>
            <person name="Balskus E.P."/>
        </authorList>
    </citation>
    <scope>NUCLEOTIDE SEQUENCE [LARGE SCALE GENOMIC DNA]</scope>
    <source>
        <strain evidence="3 4">3C</strain>
    </source>
</reference>
<dbReference type="SUPFAM" id="SSF52266">
    <property type="entry name" value="SGNH hydrolase"/>
    <property type="match status" value="1"/>
</dbReference>
<dbReference type="InterPro" id="IPR013830">
    <property type="entry name" value="SGNH_hydro"/>
</dbReference>
<sequence>MVERLMAAGIAKERIACEPLLTKYVAFGDSIAAGYALPEYDNSDQCYDQEPTPSDAFVSLVGAHFADAFGPSVTDNLAASGWTSTQLLDALQAGAYDAALADATAVSVTIGSNDLLGRFIEIIAEALEPISDLSDADIAQIEAALAVEAAAGPDAAALAADAGEAVVSDAGDAVVAKRPDPVKELLEKVSAAIERINAALVADPELLAACETFATTNQPAILDAVHARAPRAQVYWTTLYNPFYGQVLDVRTLFPKLAAHADPDLPLSIDLGSAGAHYIEIMNEAFARNTEGYAAVNLYEPFNNPGLTNVSIGRAADGSISFNVDPHPNHDGHALIAKLVNGVVDATYAPGAPDPAPVVPVPAPLAPTEPVPAPQRLASTGDGVTGALAAVACLVAAGALGVCALRRMREGERARS</sequence>
<keyword evidence="1" id="KW-1133">Transmembrane helix</keyword>
<keyword evidence="1" id="KW-0812">Transmembrane</keyword>
<dbReference type="InterPro" id="IPR036514">
    <property type="entry name" value="SGNH_hydro_sf"/>
</dbReference>
<gene>
    <name evidence="3" type="ORF">C1877_11905</name>
</gene>
<dbReference type="Pfam" id="PF13472">
    <property type="entry name" value="Lipase_GDSL_2"/>
    <property type="match status" value="1"/>
</dbReference>
<protein>
    <recommendedName>
        <fullName evidence="2">SGNH hydrolase-type esterase domain-containing protein</fullName>
    </recommendedName>
</protein>
<evidence type="ECO:0000259" key="2">
    <source>
        <dbReference type="Pfam" id="PF13472"/>
    </source>
</evidence>